<accession>A0A9N9PKX8</accession>
<keyword evidence="2" id="KW-1185">Reference proteome</keyword>
<organism evidence="1 2">
    <name type="scientific">Hymenoscyphus fraxineus</name>
    <dbReference type="NCBI Taxonomy" id="746836"/>
    <lineage>
        <taxon>Eukaryota</taxon>
        <taxon>Fungi</taxon>
        <taxon>Dikarya</taxon>
        <taxon>Ascomycota</taxon>
        <taxon>Pezizomycotina</taxon>
        <taxon>Leotiomycetes</taxon>
        <taxon>Helotiales</taxon>
        <taxon>Helotiaceae</taxon>
        <taxon>Hymenoscyphus</taxon>
    </lineage>
</organism>
<gene>
    <name evidence="1" type="ORF">HYFRA_00010501</name>
</gene>
<name>A0A9N9PKX8_9HELO</name>
<proteinExistence type="predicted"/>
<evidence type="ECO:0000313" key="1">
    <source>
        <dbReference type="EMBL" id="CAG8957634.1"/>
    </source>
</evidence>
<dbReference type="EMBL" id="CAJVRL010000080">
    <property type="protein sequence ID" value="CAG8957634.1"/>
    <property type="molecule type" value="Genomic_DNA"/>
</dbReference>
<dbReference type="Proteomes" id="UP000696280">
    <property type="component" value="Unassembled WGS sequence"/>
</dbReference>
<evidence type="ECO:0000313" key="2">
    <source>
        <dbReference type="Proteomes" id="UP000696280"/>
    </source>
</evidence>
<dbReference type="AlphaFoldDB" id="A0A9N9PKX8"/>
<sequence>MAKYASPKEQAKQLGLFTNAWDFFGWKRGSRPGLRRFTLDSQSTKPVQCNTTTDRNRLSNIDNNFFFHDIDTAKISSNPVHGSLHISLSISQNKQSCSTLSFCQTHHLESSSRRYSCTTLKSLEDVPNNQCNLDSIGSANNTSNIRFPSRPFPADT</sequence>
<protein>
    <submittedName>
        <fullName evidence="1">Uncharacterized protein</fullName>
    </submittedName>
</protein>
<comment type="caution">
    <text evidence="1">The sequence shown here is derived from an EMBL/GenBank/DDBJ whole genome shotgun (WGS) entry which is preliminary data.</text>
</comment>
<reference evidence="1" key="1">
    <citation type="submission" date="2021-07" db="EMBL/GenBank/DDBJ databases">
        <authorList>
            <person name="Durling M."/>
        </authorList>
    </citation>
    <scope>NUCLEOTIDE SEQUENCE</scope>
</reference>